<dbReference type="PANTHER" id="PTHR30100">
    <property type="entry name" value="FATTY ACID/PHOSPHOLIPID SYNTHESIS PROTEIN PLSX"/>
    <property type="match status" value="1"/>
</dbReference>
<dbReference type="RefSeq" id="WP_007280002.1">
    <property type="nucleotide sequence ID" value="NZ_ABCK01000018.1"/>
</dbReference>
<keyword evidence="3" id="KW-0963">Cytoplasm</keyword>
<dbReference type="HAMAP" id="MF_00019">
    <property type="entry name" value="PlsX"/>
    <property type="match status" value="1"/>
</dbReference>
<sequence>SNRSWQLVNMIIALDAMGGDNAPQEIISGAIQALEEIPADVSFKLVGDESLIQSELDKYQVDLSRFSIVHTSEVVTMDDPPTAAIRGKKDSSIAIAVKLVKEGEADALVSAGNTGASVACCVLKLGRLPGIDRPAIATVIPAPHGKFVLLDSGANVDSKPEMLNQFSIMGEIYAKAILELESPRVGLFSNGSEDGKGNEVTKATFKLLKENDYNFIGNVEGTDLFKDKVDVVVCDGFIGNLVLKSCEGIAKGISGMLKENIKKRQVRKVGYALSKGAFDELKEKTDSRATGGAPLLGVNGIFIKAHGSSDSYALKNALKVAHELTQKQINKQIIAGIEQEA</sequence>
<evidence type="ECO:0000256" key="6">
    <source>
        <dbReference type="ARBA" id="ARBA00023098"/>
    </source>
</evidence>
<evidence type="ECO:0000256" key="4">
    <source>
        <dbReference type="ARBA" id="ARBA00022516"/>
    </source>
</evidence>
<evidence type="ECO:0000256" key="7">
    <source>
        <dbReference type="ARBA" id="ARBA00023209"/>
    </source>
</evidence>
<keyword evidence="12" id="KW-1185">Reference proteome</keyword>
<dbReference type="EMBL" id="ABCK01000018">
    <property type="protein sequence ID" value="EDM26314.1"/>
    <property type="molecule type" value="Genomic_DNA"/>
</dbReference>
<comment type="catalytic activity">
    <reaction evidence="1">
        <text>a fatty acyl-[ACP] + phosphate = an acyl phosphate + holo-[ACP]</text>
        <dbReference type="Rhea" id="RHEA:42292"/>
        <dbReference type="Rhea" id="RHEA-COMP:9685"/>
        <dbReference type="Rhea" id="RHEA-COMP:14125"/>
        <dbReference type="ChEBI" id="CHEBI:43474"/>
        <dbReference type="ChEBI" id="CHEBI:59918"/>
        <dbReference type="ChEBI" id="CHEBI:64479"/>
        <dbReference type="ChEBI" id="CHEBI:138651"/>
        <dbReference type="EC" id="2.3.1.274"/>
    </reaction>
</comment>
<reference evidence="11 12" key="1">
    <citation type="journal article" date="2010" name="J. Bacteriol.">
        <title>Genome sequence of Lentisphaera araneosa HTCC2155T, the type species of the order Lentisphaerales in the phylum Lentisphaerae.</title>
        <authorList>
            <person name="Thrash J.C."/>
            <person name="Cho J.C."/>
            <person name="Vergin K.L."/>
            <person name="Morris R.M."/>
            <person name="Giovannoni S.J."/>
        </authorList>
    </citation>
    <scope>NUCLEOTIDE SEQUENCE [LARGE SCALE GENOMIC DNA]</scope>
    <source>
        <strain evidence="11 12">HTCC2155</strain>
    </source>
</reference>
<evidence type="ECO:0000256" key="3">
    <source>
        <dbReference type="ARBA" id="ARBA00022490"/>
    </source>
</evidence>
<dbReference type="GO" id="GO:0005737">
    <property type="term" value="C:cytoplasm"/>
    <property type="evidence" value="ECO:0007669"/>
    <property type="project" value="UniProtKB-SubCell"/>
</dbReference>
<comment type="caution">
    <text evidence="11">The sequence shown here is derived from an EMBL/GenBank/DDBJ whole genome shotgun (WGS) entry which is preliminary data.</text>
</comment>
<dbReference type="GO" id="GO:0008654">
    <property type="term" value="P:phospholipid biosynthetic process"/>
    <property type="evidence" value="ECO:0007669"/>
    <property type="project" value="UniProtKB-KW"/>
</dbReference>
<gene>
    <name evidence="11" type="ORF">LNTAR_24424</name>
</gene>
<evidence type="ECO:0000256" key="1">
    <source>
        <dbReference type="ARBA" id="ARBA00001232"/>
    </source>
</evidence>
<accession>A6DQ73</accession>
<keyword evidence="8" id="KW-1208">Phospholipid metabolism</keyword>
<feature type="non-terminal residue" evidence="11">
    <location>
        <position position="1"/>
    </location>
</feature>
<dbReference type="STRING" id="313628.LNTAR_24424"/>
<evidence type="ECO:0000256" key="8">
    <source>
        <dbReference type="ARBA" id="ARBA00023264"/>
    </source>
</evidence>
<dbReference type="AlphaFoldDB" id="A6DQ73"/>
<dbReference type="Pfam" id="PF02504">
    <property type="entry name" value="FA_synthesis"/>
    <property type="match status" value="1"/>
</dbReference>
<dbReference type="InterPro" id="IPR003664">
    <property type="entry name" value="FA_synthesis"/>
</dbReference>
<evidence type="ECO:0000256" key="10">
    <source>
        <dbReference type="ARBA" id="ARBA00046608"/>
    </source>
</evidence>
<dbReference type="PIRSF" id="PIRSF002465">
    <property type="entry name" value="Phsphlp_syn_PlsX"/>
    <property type="match status" value="1"/>
</dbReference>
<comment type="subcellular location">
    <subcellularLocation>
        <location evidence="2">Cytoplasm</location>
    </subcellularLocation>
</comment>
<dbReference type="NCBIfam" id="TIGR00182">
    <property type="entry name" value="plsX"/>
    <property type="match status" value="1"/>
</dbReference>
<proteinExistence type="inferred from homology"/>
<name>A6DQ73_9BACT</name>
<dbReference type="Proteomes" id="UP000004947">
    <property type="component" value="Unassembled WGS sequence"/>
</dbReference>
<evidence type="ECO:0000313" key="11">
    <source>
        <dbReference type="EMBL" id="EDM26314.1"/>
    </source>
</evidence>
<dbReference type="PANTHER" id="PTHR30100:SF1">
    <property type="entry name" value="PHOSPHATE ACYLTRANSFERASE"/>
    <property type="match status" value="1"/>
</dbReference>
<keyword evidence="4" id="KW-0444">Lipid biosynthesis</keyword>
<organism evidence="11 12">
    <name type="scientific">Lentisphaera araneosa HTCC2155</name>
    <dbReference type="NCBI Taxonomy" id="313628"/>
    <lineage>
        <taxon>Bacteria</taxon>
        <taxon>Pseudomonadati</taxon>
        <taxon>Lentisphaerota</taxon>
        <taxon>Lentisphaeria</taxon>
        <taxon>Lentisphaerales</taxon>
        <taxon>Lentisphaeraceae</taxon>
        <taxon>Lentisphaera</taxon>
    </lineage>
</organism>
<keyword evidence="6" id="KW-0443">Lipid metabolism</keyword>
<evidence type="ECO:0000313" key="12">
    <source>
        <dbReference type="Proteomes" id="UP000004947"/>
    </source>
</evidence>
<dbReference type="GO" id="GO:0043811">
    <property type="term" value="F:phosphate:acyl-[acyl carrier protein] acyltransferase activity"/>
    <property type="evidence" value="ECO:0007669"/>
    <property type="project" value="UniProtKB-EC"/>
</dbReference>
<evidence type="ECO:0000256" key="9">
    <source>
        <dbReference type="ARBA" id="ARBA00024069"/>
    </source>
</evidence>
<dbReference type="Gene3D" id="3.40.718.10">
    <property type="entry name" value="Isopropylmalate Dehydrogenase"/>
    <property type="match status" value="1"/>
</dbReference>
<evidence type="ECO:0000256" key="5">
    <source>
        <dbReference type="ARBA" id="ARBA00022679"/>
    </source>
</evidence>
<dbReference type="EC" id="2.3.1.274" evidence="9"/>
<keyword evidence="5" id="KW-0808">Transferase</keyword>
<keyword evidence="7" id="KW-0594">Phospholipid biosynthesis</keyword>
<protein>
    <recommendedName>
        <fullName evidence="9">phosphate acyltransferase</fullName>
        <ecNumber evidence="9">2.3.1.274</ecNumber>
    </recommendedName>
</protein>
<evidence type="ECO:0000256" key="2">
    <source>
        <dbReference type="ARBA" id="ARBA00004496"/>
    </source>
</evidence>
<dbReference type="SUPFAM" id="SSF53659">
    <property type="entry name" value="Isocitrate/Isopropylmalate dehydrogenase-like"/>
    <property type="match status" value="1"/>
</dbReference>
<dbReference type="eggNOG" id="COG0416">
    <property type="taxonomic scope" value="Bacteria"/>
</dbReference>
<comment type="subunit">
    <text evidence="10">Homodimer. Probably interacts with PlsY.</text>
</comment>
<dbReference type="GO" id="GO:0006633">
    <property type="term" value="P:fatty acid biosynthetic process"/>
    <property type="evidence" value="ECO:0007669"/>
    <property type="project" value="InterPro"/>
</dbReference>
<dbReference type="InterPro" id="IPR012281">
    <property type="entry name" value="Phospholipid_synth_PlsX-like"/>
</dbReference>